<keyword evidence="1" id="KW-0732">Signal</keyword>
<evidence type="ECO:0008006" key="4">
    <source>
        <dbReference type="Google" id="ProtNLM"/>
    </source>
</evidence>
<accession>A0A0B2WQX9</accession>
<keyword evidence="3" id="KW-1185">Reference proteome</keyword>
<dbReference type="EMBL" id="AZHE01000018">
    <property type="protein sequence ID" value="KHN96034.1"/>
    <property type="molecule type" value="Genomic_DNA"/>
</dbReference>
<name>A0A0B2WQX9_METAS</name>
<dbReference type="AlphaFoldDB" id="A0A0B2WQX9"/>
<feature type="signal peptide" evidence="1">
    <location>
        <begin position="1"/>
        <end position="24"/>
    </location>
</feature>
<dbReference type="RefSeq" id="XP_040677100.1">
    <property type="nucleotide sequence ID" value="XM_040824937.1"/>
</dbReference>
<feature type="chain" id="PRO_5002096128" description="Cell wall protein PhiA" evidence="1">
    <location>
        <begin position="25"/>
        <end position="214"/>
    </location>
</feature>
<proteinExistence type="predicted"/>
<dbReference type="GeneID" id="63740594"/>
<dbReference type="OrthoDB" id="4917178at2759"/>
<evidence type="ECO:0000256" key="1">
    <source>
        <dbReference type="SAM" id="SignalP"/>
    </source>
</evidence>
<dbReference type="Proteomes" id="UP000030816">
    <property type="component" value="Unassembled WGS sequence"/>
</dbReference>
<evidence type="ECO:0000313" key="2">
    <source>
        <dbReference type="EMBL" id="KHN96034.1"/>
    </source>
</evidence>
<comment type="caution">
    <text evidence="2">The sequence shown here is derived from an EMBL/GenBank/DDBJ whole genome shotgun (WGS) entry which is preliminary data.</text>
</comment>
<gene>
    <name evidence="2" type="ORF">MAM_06139</name>
</gene>
<organism evidence="2 3">
    <name type="scientific">Metarhizium album (strain ARSEF 1941)</name>
    <dbReference type="NCBI Taxonomy" id="1081103"/>
    <lineage>
        <taxon>Eukaryota</taxon>
        <taxon>Fungi</taxon>
        <taxon>Dikarya</taxon>
        <taxon>Ascomycota</taxon>
        <taxon>Pezizomycotina</taxon>
        <taxon>Sordariomycetes</taxon>
        <taxon>Hypocreomycetidae</taxon>
        <taxon>Hypocreales</taxon>
        <taxon>Clavicipitaceae</taxon>
        <taxon>Metarhizium</taxon>
    </lineage>
</organism>
<evidence type="ECO:0000313" key="3">
    <source>
        <dbReference type="Proteomes" id="UP000030816"/>
    </source>
</evidence>
<reference evidence="2 3" key="1">
    <citation type="journal article" date="2014" name="Proc. Natl. Acad. Sci. U.S.A.">
        <title>Trajectory and genomic determinants of fungal-pathogen speciation and host adaptation.</title>
        <authorList>
            <person name="Hu X."/>
            <person name="Xiao G."/>
            <person name="Zheng P."/>
            <person name="Shang Y."/>
            <person name="Su Y."/>
            <person name="Zhang X."/>
            <person name="Liu X."/>
            <person name="Zhan S."/>
            <person name="St Leger R.J."/>
            <person name="Wang C."/>
        </authorList>
    </citation>
    <scope>NUCLEOTIDE SEQUENCE [LARGE SCALE GENOMIC DNA]</scope>
    <source>
        <strain evidence="2 3">ARSEF 1941</strain>
    </source>
</reference>
<sequence length="214" mass="23470">MPASIKCVLTAILAMAMAAHSSLASPAGMYKQDAAGSRPDTREVPSGIQYGGCYTIQNSKGETLGHQPSDWNYLAFGPSTKPVHFRVCQSVGQCLAPNTYYQKLMNRARFWLFDVEGNAYTPKGALVAANSPKFGYGGNLYAAAGEYQYYVNFWGENDCADPDNRLLGQCAVKLRIDNLWYDKGLVVQGPYLKSTASKDSFVVVTFREDKCPSE</sequence>
<dbReference type="HOGENOM" id="CLU_1289198_0_0_1"/>
<protein>
    <recommendedName>
        <fullName evidence="4">Cell wall protein PhiA</fullName>
    </recommendedName>
</protein>